<gene>
    <name evidence="6" type="ORF">OGAPHI_000321</name>
</gene>
<dbReference type="InterPro" id="IPR001138">
    <property type="entry name" value="Zn2Cys6_DnaBD"/>
</dbReference>
<dbReference type="GO" id="GO:0003677">
    <property type="term" value="F:DNA binding"/>
    <property type="evidence" value="ECO:0007669"/>
    <property type="project" value="UniProtKB-KW"/>
</dbReference>
<evidence type="ECO:0000256" key="2">
    <source>
        <dbReference type="ARBA" id="ARBA00023015"/>
    </source>
</evidence>
<dbReference type="CDD" id="cd00067">
    <property type="entry name" value="GAL4"/>
    <property type="match status" value="1"/>
</dbReference>
<evidence type="ECO:0000256" key="4">
    <source>
        <dbReference type="ARBA" id="ARBA00023163"/>
    </source>
</evidence>
<dbReference type="GO" id="GO:0008270">
    <property type="term" value="F:zinc ion binding"/>
    <property type="evidence" value="ECO:0007669"/>
    <property type="project" value="InterPro"/>
</dbReference>
<evidence type="ECO:0000256" key="1">
    <source>
        <dbReference type="ARBA" id="ARBA00022833"/>
    </source>
</evidence>
<dbReference type="PANTHER" id="PTHR47171">
    <property type="entry name" value="FARA-RELATED"/>
    <property type="match status" value="1"/>
</dbReference>
<keyword evidence="7" id="KW-1185">Reference proteome</keyword>
<proteinExistence type="predicted"/>
<dbReference type="SMART" id="SM00066">
    <property type="entry name" value="GAL4"/>
    <property type="match status" value="1"/>
</dbReference>
<dbReference type="AlphaFoldDB" id="A0A9P8PG47"/>
<evidence type="ECO:0000313" key="7">
    <source>
        <dbReference type="Proteomes" id="UP000769157"/>
    </source>
</evidence>
<dbReference type="GO" id="GO:0000981">
    <property type="term" value="F:DNA-binding transcription factor activity, RNA polymerase II-specific"/>
    <property type="evidence" value="ECO:0007669"/>
    <property type="project" value="InterPro"/>
</dbReference>
<keyword evidence="3" id="KW-0238">DNA-binding</keyword>
<evidence type="ECO:0000313" key="6">
    <source>
        <dbReference type="EMBL" id="KAH3671618.1"/>
    </source>
</evidence>
<protein>
    <recommendedName>
        <fullName evidence="5">Zn(2)-C6 fungal-type domain-containing protein</fullName>
    </recommendedName>
</protein>
<keyword evidence="2" id="KW-0805">Transcription regulation</keyword>
<dbReference type="InterPro" id="IPR052073">
    <property type="entry name" value="Amide_Lactam_Regulators"/>
</dbReference>
<dbReference type="Gene3D" id="4.10.240.10">
    <property type="entry name" value="Zn(2)-C6 fungal-type DNA-binding domain"/>
    <property type="match status" value="1"/>
</dbReference>
<accession>A0A9P8PG47</accession>
<sequence>MNPSSRLDDPKEELPIVYSGTMGQQLQPNALITTSTLAESLASAESAKRKRAKFSCQTCHRRKVKCDISAKNEQLSEVTDFASMGSFVPCTNCKSSGNTCQVFERKKLYNTKKKRSLSSQPMMDDLPARNPSMSEPPYTASTDHVTLKLAKVLGEQIPRYVLQRSQPNKLFLNDYLQLIDTKALINEHIRFGAIAQIKSQQIPPIEICWQLIERFFLKLNYRLPIVNKRAFLERNSDLKSPPSLLLLLTILFAGARDMDAEKMNIEQRKQ</sequence>
<keyword evidence="4" id="KW-0804">Transcription</keyword>
<evidence type="ECO:0000256" key="3">
    <source>
        <dbReference type="ARBA" id="ARBA00023125"/>
    </source>
</evidence>
<keyword evidence="1" id="KW-0862">Zinc</keyword>
<dbReference type="RefSeq" id="XP_046064794.1">
    <property type="nucleotide sequence ID" value="XM_046204184.1"/>
</dbReference>
<dbReference type="Proteomes" id="UP000769157">
    <property type="component" value="Unassembled WGS sequence"/>
</dbReference>
<dbReference type="OrthoDB" id="4491390at2759"/>
<dbReference type="PANTHER" id="PTHR47171:SF3">
    <property type="entry name" value="FARA-RELATED"/>
    <property type="match status" value="1"/>
</dbReference>
<evidence type="ECO:0000259" key="5">
    <source>
        <dbReference type="SMART" id="SM00066"/>
    </source>
</evidence>
<dbReference type="EMBL" id="JAEUBE010000055">
    <property type="protein sequence ID" value="KAH3671618.1"/>
    <property type="molecule type" value="Genomic_DNA"/>
</dbReference>
<feature type="non-terminal residue" evidence="6">
    <location>
        <position position="270"/>
    </location>
</feature>
<reference evidence="6" key="2">
    <citation type="submission" date="2021-01" db="EMBL/GenBank/DDBJ databases">
        <authorList>
            <person name="Schikora-Tamarit M.A."/>
        </authorList>
    </citation>
    <scope>NUCLEOTIDE SEQUENCE</scope>
    <source>
        <strain evidence="6">CBS6075</strain>
    </source>
</reference>
<feature type="domain" description="Zn(2)-C6 fungal-type" evidence="5">
    <location>
        <begin position="50"/>
        <end position="111"/>
    </location>
</feature>
<organism evidence="6 7">
    <name type="scientific">Ogataea philodendri</name>
    <dbReference type="NCBI Taxonomy" id="1378263"/>
    <lineage>
        <taxon>Eukaryota</taxon>
        <taxon>Fungi</taxon>
        <taxon>Dikarya</taxon>
        <taxon>Ascomycota</taxon>
        <taxon>Saccharomycotina</taxon>
        <taxon>Pichiomycetes</taxon>
        <taxon>Pichiales</taxon>
        <taxon>Pichiaceae</taxon>
        <taxon>Ogataea</taxon>
    </lineage>
</organism>
<name>A0A9P8PG47_9ASCO</name>
<comment type="caution">
    <text evidence="6">The sequence shown here is derived from an EMBL/GenBank/DDBJ whole genome shotgun (WGS) entry which is preliminary data.</text>
</comment>
<reference evidence="6" key="1">
    <citation type="journal article" date="2021" name="Open Biol.">
        <title>Shared evolutionary footprints suggest mitochondrial oxidative damage underlies multiple complex I losses in fungi.</title>
        <authorList>
            <person name="Schikora-Tamarit M.A."/>
            <person name="Marcet-Houben M."/>
            <person name="Nosek J."/>
            <person name="Gabaldon T."/>
        </authorList>
    </citation>
    <scope>NUCLEOTIDE SEQUENCE</scope>
    <source>
        <strain evidence="6">CBS6075</strain>
    </source>
</reference>
<dbReference type="InterPro" id="IPR036864">
    <property type="entry name" value="Zn2-C6_fun-type_DNA-bd_sf"/>
</dbReference>
<dbReference type="SUPFAM" id="SSF57701">
    <property type="entry name" value="Zn2/Cys6 DNA-binding domain"/>
    <property type="match status" value="1"/>
</dbReference>
<dbReference type="GeneID" id="70232289"/>